<evidence type="ECO:0000313" key="3">
    <source>
        <dbReference type="Proteomes" id="UP000308901"/>
    </source>
</evidence>
<dbReference type="InterPro" id="IPR042099">
    <property type="entry name" value="ANL_N_sf"/>
</dbReference>
<proteinExistence type="predicted"/>
<comment type="caution">
    <text evidence="2">The sequence shown here is derived from an EMBL/GenBank/DDBJ whole genome shotgun (WGS) entry which is preliminary data.</text>
</comment>
<dbReference type="InterPro" id="IPR000873">
    <property type="entry name" value="AMP-dep_synth/lig_dom"/>
</dbReference>
<dbReference type="Gene3D" id="3.30.300.30">
    <property type="match status" value="1"/>
</dbReference>
<dbReference type="SUPFAM" id="SSF56801">
    <property type="entry name" value="Acetyl-CoA synthetase-like"/>
    <property type="match status" value="1"/>
</dbReference>
<name>A0A5R8XXR4_9BACT</name>
<dbReference type="RefSeq" id="WP_138153617.1">
    <property type="nucleotide sequence ID" value="NZ_CBDDKQ010000004.1"/>
</dbReference>
<dbReference type="OrthoDB" id="9765680at2"/>
<dbReference type="AlphaFoldDB" id="A0A5R8XXR4"/>
<evidence type="ECO:0000313" key="2">
    <source>
        <dbReference type="EMBL" id="TLP35771.1"/>
    </source>
</evidence>
<keyword evidence="3" id="KW-1185">Reference proteome</keyword>
<accession>A0A5R8XXR4</accession>
<reference evidence="2 3" key="1">
    <citation type="submission" date="2019-05" db="EMBL/GenBank/DDBJ databases">
        <title>Arcobacter sp. nov., isolated from sea sediment.</title>
        <authorList>
            <person name="Kim W."/>
        </authorList>
    </citation>
    <scope>NUCLEOTIDE SEQUENCE [LARGE SCALE GENOMIC DNA]</scope>
    <source>
        <strain evidence="2 3">CAU 1517</strain>
    </source>
</reference>
<protein>
    <submittedName>
        <fullName evidence="2">AMP-dependent synthetase</fullName>
    </submittedName>
</protein>
<dbReference type="Gene3D" id="3.40.50.12780">
    <property type="entry name" value="N-terminal domain of ligase-like"/>
    <property type="match status" value="1"/>
</dbReference>
<gene>
    <name evidence="2" type="ORF">FDK22_14030</name>
</gene>
<evidence type="ECO:0000259" key="1">
    <source>
        <dbReference type="Pfam" id="PF00501"/>
    </source>
</evidence>
<dbReference type="Pfam" id="PF00501">
    <property type="entry name" value="AMP-binding"/>
    <property type="match status" value="1"/>
</dbReference>
<sequence>MSINCIRSLIESAALTHSDKIAIKHNEKSITYEELLKKVNQVAFYLKELDLPAGSRIGIYSNKGMDQVIAILAILSTNYVLVPLTKLLKSEQVEYIINDCDIRCIITDKLKLESIESINFDGHIISYETAHKDIPSFEEIFKYYKKPYETTVNGHDNAVITYSFGLTGTPKGIVISHRNLIDSARVVSSYLDLQEDDVLSGILIFNLDYGLNQIFCSLYKRATLALHRFILPSDFFNHLINDKVTVVAMMPVTINAMFDEDEHRIPSPELLSNVKTITSSGGNVTPKMVKDIQKYFPHVNFYSMHGLTEAFRSTYLEPSQINIRPESIGKAIPDVELYVINEEGFECKPREVGELIHRGGYIYKGFWNAPIETAQRFKSIQILKNVINLEGQLRDEIVVATGDYVYKDEEGYFYFVSRRDDMIKTRGFRVSPFEVESVVEKNFPQIDQCAIFSIPNDEIEEEIVMVYSARSEIPPKEITFELKNHLASYMIPNRIIYKKSLPLIPSDKNKINKEELKAELLDSLK</sequence>
<dbReference type="EMBL" id="VANU01000007">
    <property type="protein sequence ID" value="TLP35771.1"/>
    <property type="molecule type" value="Genomic_DNA"/>
</dbReference>
<dbReference type="Proteomes" id="UP000308901">
    <property type="component" value="Unassembled WGS sequence"/>
</dbReference>
<dbReference type="PANTHER" id="PTHR43767">
    <property type="entry name" value="LONG-CHAIN-FATTY-ACID--COA LIGASE"/>
    <property type="match status" value="1"/>
</dbReference>
<dbReference type="PANTHER" id="PTHR43767:SF10">
    <property type="entry name" value="SURFACTIN SYNTHASE SUBUNIT 1"/>
    <property type="match status" value="1"/>
</dbReference>
<organism evidence="2 3">
    <name type="scientific">Arcobacter arenosus</name>
    <dbReference type="NCBI Taxonomy" id="2576037"/>
    <lineage>
        <taxon>Bacteria</taxon>
        <taxon>Pseudomonadati</taxon>
        <taxon>Campylobacterota</taxon>
        <taxon>Epsilonproteobacteria</taxon>
        <taxon>Campylobacterales</taxon>
        <taxon>Arcobacteraceae</taxon>
        <taxon>Arcobacter</taxon>
    </lineage>
</organism>
<dbReference type="InterPro" id="IPR050237">
    <property type="entry name" value="ATP-dep_AMP-bd_enzyme"/>
</dbReference>
<dbReference type="InterPro" id="IPR045851">
    <property type="entry name" value="AMP-bd_C_sf"/>
</dbReference>
<feature type="domain" description="AMP-dependent synthetase/ligase" evidence="1">
    <location>
        <begin position="11"/>
        <end position="367"/>
    </location>
</feature>